<dbReference type="AlphaFoldDB" id="A0A1G5PSA6"/>
<dbReference type="Pfam" id="PF02566">
    <property type="entry name" value="OsmC"/>
    <property type="match status" value="1"/>
</dbReference>
<feature type="transmembrane region" description="Helical" evidence="1">
    <location>
        <begin position="34"/>
        <end position="55"/>
    </location>
</feature>
<reference evidence="2 3" key="1">
    <citation type="submission" date="2016-10" db="EMBL/GenBank/DDBJ databases">
        <authorList>
            <person name="de Groot N.N."/>
        </authorList>
    </citation>
    <scope>NUCLEOTIDE SEQUENCE [LARGE SCALE GENOMIC DNA]</scope>
    <source>
        <strain evidence="2 3">HLD2</strain>
    </source>
</reference>
<organism evidence="2 3">
    <name type="scientific">Thiohalomonas denitrificans</name>
    <dbReference type="NCBI Taxonomy" id="415747"/>
    <lineage>
        <taxon>Bacteria</taxon>
        <taxon>Pseudomonadati</taxon>
        <taxon>Pseudomonadota</taxon>
        <taxon>Gammaproteobacteria</taxon>
        <taxon>Thiohalomonadales</taxon>
        <taxon>Thiohalomonadaceae</taxon>
        <taxon>Thiohalomonas</taxon>
    </lineage>
</organism>
<dbReference type="EMBL" id="FMWD01000002">
    <property type="protein sequence ID" value="SCZ52357.1"/>
    <property type="molecule type" value="Genomic_DNA"/>
</dbReference>
<dbReference type="STRING" id="415747.SAMN03097708_00735"/>
<protein>
    <submittedName>
        <fullName evidence="2">Uncharacterized OsmC-related protein</fullName>
    </submittedName>
</protein>
<name>A0A1G5PSA6_9GAMM</name>
<accession>A0A1G5PSA6</accession>
<gene>
    <name evidence="2" type="ORF">SAMN03097708_00735</name>
</gene>
<dbReference type="SUPFAM" id="SSF82784">
    <property type="entry name" value="OsmC-like"/>
    <property type="match status" value="1"/>
</dbReference>
<keyword evidence="1" id="KW-1133">Transmembrane helix</keyword>
<proteinExistence type="predicted"/>
<dbReference type="InterPro" id="IPR003718">
    <property type="entry name" value="OsmC/Ohr_fam"/>
</dbReference>
<dbReference type="RefSeq" id="WP_092992725.1">
    <property type="nucleotide sequence ID" value="NZ_FMWD01000002.1"/>
</dbReference>
<evidence type="ECO:0000256" key="1">
    <source>
        <dbReference type="SAM" id="Phobius"/>
    </source>
</evidence>
<sequence>MKVIQYAETDIELTELYQAGFDVEPTDPEAPFSALQLFATSLGLCTFSVLTAYAAHLQVDPAGIRIRLQWQYSEHPMRVSDIDMSIVWPDLPADRLEAAQRAAEHCALHHTLAQPPTVKTRVDR</sequence>
<evidence type="ECO:0000313" key="3">
    <source>
        <dbReference type="Proteomes" id="UP000199648"/>
    </source>
</evidence>
<dbReference type="InterPro" id="IPR036102">
    <property type="entry name" value="OsmC/Ohrsf"/>
</dbReference>
<keyword evidence="3" id="KW-1185">Reference proteome</keyword>
<keyword evidence="1" id="KW-0812">Transmembrane</keyword>
<dbReference type="OrthoDB" id="7067819at2"/>
<keyword evidence="1" id="KW-0472">Membrane</keyword>
<dbReference type="Gene3D" id="3.30.300.20">
    <property type="match status" value="1"/>
</dbReference>
<dbReference type="Proteomes" id="UP000199648">
    <property type="component" value="Unassembled WGS sequence"/>
</dbReference>
<evidence type="ECO:0000313" key="2">
    <source>
        <dbReference type="EMBL" id="SCZ52357.1"/>
    </source>
</evidence>
<dbReference type="InterPro" id="IPR015946">
    <property type="entry name" value="KH_dom-like_a/b"/>
</dbReference>